<dbReference type="Gene3D" id="3.10.129.10">
    <property type="entry name" value="Hotdog Thioesterase"/>
    <property type="match status" value="1"/>
</dbReference>
<dbReference type="RefSeq" id="WP_158638824.1">
    <property type="nucleotide sequence ID" value="NZ_CBCSDC010000005.1"/>
</dbReference>
<dbReference type="AlphaFoldDB" id="A0A562JRC4"/>
<protein>
    <recommendedName>
        <fullName evidence="3">MaoC dehydratase-like protein</fullName>
    </recommendedName>
</protein>
<evidence type="ECO:0000313" key="1">
    <source>
        <dbReference type="EMBL" id="TWH85719.1"/>
    </source>
</evidence>
<gene>
    <name evidence="1" type="ORF">IQ19_03144</name>
</gene>
<dbReference type="OrthoDB" id="2926565at2"/>
<evidence type="ECO:0008006" key="3">
    <source>
        <dbReference type="Google" id="ProtNLM"/>
    </source>
</evidence>
<organism evidence="1 2">
    <name type="scientific">Cytobacillus oceanisediminis</name>
    <dbReference type="NCBI Taxonomy" id="665099"/>
    <lineage>
        <taxon>Bacteria</taxon>
        <taxon>Bacillati</taxon>
        <taxon>Bacillota</taxon>
        <taxon>Bacilli</taxon>
        <taxon>Bacillales</taxon>
        <taxon>Bacillaceae</taxon>
        <taxon>Cytobacillus</taxon>
    </lineage>
</organism>
<dbReference type="Proteomes" id="UP000318667">
    <property type="component" value="Unassembled WGS sequence"/>
</dbReference>
<keyword evidence="2" id="KW-1185">Reference proteome</keyword>
<sequence length="140" mass="15736">MMKEFSYDALSVGDVFTSKFIVTENLVENYCKSLGLGAGQSQPVPSSILAIYKPWYDAFGGRVAQGTIHLKQKMQYFHEVAAGDAFDVKVVVKAKYEKKGRDYLVHETSFFKGYHLYCRQTTTQLWAFAQKKGVGEKGEG</sequence>
<dbReference type="InterPro" id="IPR029069">
    <property type="entry name" value="HotDog_dom_sf"/>
</dbReference>
<dbReference type="SUPFAM" id="SSF54637">
    <property type="entry name" value="Thioesterase/thiol ester dehydrase-isomerase"/>
    <property type="match status" value="1"/>
</dbReference>
<evidence type="ECO:0000313" key="2">
    <source>
        <dbReference type="Proteomes" id="UP000318667"/>
    </source>
</evidence>
<accession>A0A562JRC4</accession>
<dbReference type="GeneID" id="65406755"/>
<reference evidence="1 2" key="1">
    <citation type="journal article" date="2015" name="Stand. Genomic Sci.">
        <title>Genomic Encyclopedia of Bacterial and Archaeal Type Strains, Phase III: the genomes of soil and plant-associated and newly described type strains.</title>
        <authorList>
            <person name="Whitman W.B."/>
            <person name="Woyke T."/>
            <person name="Klenk H.P."/>
            <person name="Zhou Y."/>
            <person name="Lilburn T.G."/>
            <person name="Beck B.J."/>
            <person name="De Vos P."/>
            <person name="Vandamme P."/>
            <person name="Eisen J.A."/>
            <person name="Garrity G."/>
            <person name="Hugenholtz P."/>
            <person name="Kyrpides N.C."/>
        </authorList>
    </citation>
    <scope>NUCLEOTIDE SEQUENCE [LARGE SCALE GENOMIC DNA]</scope>
    <source>
        <strain evidence="1 2">CGMCC 1.10115</strain>
    </source>
</reference>
<comment type="caution">
    <text evidence="1">The sequence shown here is derived from an EMBL/GenBank/DDBJ whole genome shotgun (WGS) entry which is preliminary data.</text>
</comment>
<name>A0A562JRC4_9BACI</name>
<proteinExistence type="predicted"/>
<dbReference type="EMBL" id="VLKI01000008">
    <property type="protein sequence ID" value="TWH85719.1"/>
    <property type="molecule type" value="Genomic_DNA"/>
</dbReference>